<keyword evidence="10" id="KW-1185">Reference proteome</keyword>
<evidence type="ECO:0000256" key="7">
    <source>
        <dbReference type="PROSITE-ProRule" id="PRU00175"/>
    </source>
</evidence>
<dbReference type="GO" id="GO:0002040">
    <property type="term" value="P:sprouting angiogenesis"/>
    <property type="evidence" value="ECO:0007669"/>
    <property type="project" value="TreeGrafter"/>
</dbReference>
<evidence type="ECO:0000256" key="2">
    <source>
        <dbReference type="ARBA" id="ARBA00022490"/>
    </source>
</evidence>
<dbReference type="PROSITE" id="PS00518">
    <property type="entry name" value="ZF_RING_1"/>
    <property type="match status" value="1"/>
</dbReference>
<evidence type="ECO:0000313" key="11">
    <source>
        <dbReference type="RefSeq" id="XP_021565820.1"/>
    </source>
</evidence>
<dbReference type="GO" id="GO:0002376">
    <property type="term" value="P:immune system process"/>
    <property type="evidence" value="ECO:0007669"/>
    <property type="project" value="UniProtKB-KW"/>
</dbReference>
<dbReference type="InterPro" id="IPR013083">
    <property type="entry name" value="Znf_RING/FYVE/PHD"/>
</dbReference>
<dbReference type="Pfam" id="PF20173">
    <property type="entry name" value="ZnF_RZ-type"/>
    <property type="match status" value="1"/>
</dbReference>
<dbReference type="GO" id="GO:0004842">
    <property type="term" value="F:ubiquitin-protein transferase activity"/>
    <property type="evidence" value="ECO:0007669"/>
    <property type="project" value="InterPro"/>
</dbReference>
<dbReference type="PANTHER" id="PTHR22605">
    <property type="entry name" value="RZ-TYPE DOMAIN-CONTAINING PROTEIN"/>
    <property type="match status" value="1"/>
</dbReference>
<evidence type="ECO:0000259" key="8">
    <source>
        <dbReference type="PROSITE" id="PS50089"/>
    </source>
</evidence>
<dbReference type="GO" id="GO:2000051">
    <property type="term" value="P:negative regulation of non-canonical Wnt signaling pathway"/>
    <property type="evidence" value="ECO:0007669"/>
    <property type="project" value="TreeGrafter"/>
</dbReference>
<organism evidence="10 11">
    <name type="scientific">Carlito syrichta</name>
    <name type="common">Philippine tarsier</name>
    <name type="synonym">Tarsius syrichta</name>
    <dbReference type="NCBI Taxonomy" id="1868482"/>
    <lineage>
        <taxon>Eukaryota</taxon>
        <taxon>Metazoa</taxon>
        <taxon>Chordata</taxon>
        <taxon>Craniata</taxon>
        <taxon>Vertebrata</taxon>
        <taxon>Euteleostomi</taxon>
        <taxon>Mammalia</taxon>
        <taxon>Eutheria</taxon>
        <taxon>Euarchontoglires</taxon>
        <taxon>Primates</taxon>
        <taxon>Haplorrhini</taxon>
        <taxon>Tarsiiformes</taxon>
        <taxon>Tarsiidae</taxon>
        <taxon>Carlito</taxon>
    </lineage>
</organism>
<comment type="subcellular location">
    <subcellularLocation>
        <location evidence="1">Cytoplasm</location>
    </subcellularLocation>
</comment>
<evidence type="ECO:0000259" key="9">
    <source>
        <dbReference type="PROSITE" id="PS51981"/>
    </source>
</evidence>
<dbReference type="Proteomes" id="UP000189704">
    <property type="component" value="Unplaced"/>
</dbReference>
<dbReference type="GO" id="GO:0005730">
    <property type="term" value="C:nucleolus"/>
    <property type="evidence" value="ECO:0007669"/>
    <property type="project" value="TreeGrafter"/>
</dbReference>
<keyword evidence="4 7" id="KW-0863">Zinc-finger</keyword>
<dbReference type="OrthoDB" id="2423195at2759"/>
<dbReference type="GeneID" id="103255494"/>
<evidence type="ECO:0000256" key="4">
    <source>
        <dbReference type="ARBA" id="ARBA00022771"/>
    </source>
</evidence>
<dbReference type="InterPro" id="IPR017907">
    <property type="entry name" value="Znf_RING_CS"/>
</dbReference>
<evidence type="ECO:0000313" key="10">
    <source>
        <dbReference type="Proteomes" id="UP000189704"/>
    </source>
</evidence>
<dbReference type="Gene3D" id="3.30.40.10">
    <property type="entry name" value="Zinc/RING finger domain, C3HC4 (zinc finger)"/>
    <property type="match status" value="1"/>
</dbReference>
<evidence type="ECO:0000256" key="5">
    <source>
        <dbReference type="ARBA" id="ARBA00022833"/>
    </source>
</evidence>
<dbReference type="SUPFAM" id="SSF57850">
    <property type="entry name" value="RING/U-box"/>
    <property type="match status" value="1"/>
</dbReference>
<dbReference type="PANTHER" id="PTHR22605:SF16">
    <property type="entry name" value="E3 UBIQUITIN-PROTEIN LIGASE RNF213"/>
    <property type="match status" value="1"/>
</dbReference>
<dbReference type="CDD" id="cd16561">
    <property type="entry name" value="RING-HC_RNF213"/>
    <property type="match status" value="1"/>
</dbReference>
<dbReference type="SMART" id="SM00184">
    <property type="entry name" value="RING"/>
    <property type="match status" value="1"/>
</dbReference>
<dbReference type="GO" id="GO:0006511">
    <property type="term" value="P:ubiquitin-dependent protein catabolic process"/>
    <property type="evidence" value="ECO:0007669"/>
    <property type="project" value="TreeGrafter"/>
</dbReference>
<dbReference type="InterPro" id="IPR046439">
    <property type="entry name" value="ZF_RZ_dom"/>
</dbReference>
<dbReference type="RefSeq" id="XP_021565820.1">
    <property type="nucleotide sequence ID" value="XM_021710145.1"/>
</dbReference>
<evidence type="ECO:0000256" key="1">
    <source>
        <dbReference type="ARBA" id="ARBA00004496"/>
    </source>
</evidence>
<gene>
    <name evidence="11" type="primary">LOC103255494</name>
</gene>
<protein>
    <submittedName>
        <fullName evidence="11">E3 ubiquitin-protein ligase RNF213</fullName>
    </submittedName>
</protein>
<dbReference type="InterPro" id="IPR031248">
    <property type="entry name" value="RNF213"/>
</dbReference>
<dbReference type="GO" id="GO:0016020">
    <property type="term" value="C:membrane"/>
    <property type="evidence" value="ECO:0007669"/>
    <property type="project" value="TreeGrafter"/>
</dbReference>
<keyword evidence="6" id="KW-0391">Immunity</keyword>
<reference evidence="11" key="1">
    <citation type="submission" date="2025-08" db="UniProtKB">
        <authorList>
            <consortium name="RefSeq"/>
        </authorList>
    </citation>
    <scope>IDENTIFICATION</scope>
</reference>
<feature type="domain" description="RING-type" evidence="8">
    <location>
        <begin position="192"/>
        <end position="230"/>
    </location>
</feature>
<proteinExistence type="predicted"/>
<accession>A0A3Q0DUZ4</accession>
<keyword evidence="2" id="KW-0963">Cytoplasm</keyword>
<dbReference type="PROSITE" id="PS50089">
    <property type="entry name" value="ZF_RING_2"/>
    <property type="match status" value="1"/>
</dbReference>
<dbReference type="KEGG" id="csyr:103255494"/>
<feature type="domain" description="RZ-type" evidence="9">
    <location>
        <begin position="675"/>
        <end position="747"/>
    </location>
</feature>
<sequence>LSKKLVEIFQQTPLGKFLAHFSGEQQQELLQCYMKDFLLLTMSVSTGEELKTLDAFAAMACAEMLTRDILKPSPQAWLQLVKKISMPLEFICSDGYMQGSGSLAKAVIREVRTQWSRIFSTALFVEHVLLGTESQIPELRKLVTEHVSLLDKCLQENSDIKTHRPFVAVMTTLCECKDKASKTFTRFGVQPCPICLGDAQDPICLPCDHVYCQRCIKAWLAPGQMMCPYCLTDLPDRFPLTVSQEYRKAIEKHAQFRQMCNSFFIDLVSTMCFKDNTPPQQKVIESLLSLLFVQKDLLRNAPQKHREHTKSLSPFNDVVDKTPVIRSVVLKLLLKYSFHEVKDYIQDYLSTLKKKAFIIEDKTELYMLFINCLEDSIHEKTSACSRNDKLNYLREEGRFLKMYSPVRHGQAPTNEASVEYLQEVARIRLCLDRASDFLSEPQGGPEMAEEKQRYLRQVEHFCTRVRNDWYRVYLVRKLTSQRGIEFVQSLSRPGHPYQWVFPKDVVAQQKDHPGQMDRYLVYGSEYKALRDATAKAVLECKPLGIETALKACKNPKTQQVVHLLLALFREVAVLYRSHNANLHPTPEQCEAMNKFIEECKILSPPGIRHFATALVANTLPLLTTGTNDSSLEGTVTEMAIHAAVVLLCGQNRILEPLKNMAFSPANMANAFLPAMPEDLLAQARRWQGLEGLQWYTCPNGHPCSVGECGRPMELSSCVDCGTLVGGIDHRPQNGFHVITNNIDRTQTGHVLGDPQHKSVVASDRGLSPVVFILIRLLTHLAMLLGAAHSPQALRNIIKPPVRDPKWFLQQHIQRDLEQLTKMLAKSADDTTNVVHLILARLLQEQQHLLSQRLSNFDANLSTKEMRNNWEKHVATVILPELEHLDKTLLTLENLISQDERISSNPVAKIIYGDPVTFLPHLPQKSEVHCSKIWSCKKRITVEYLQHIVEQKNGKEIVPVLWQFLQKEAELRLVKFLPEILALQRSLVKRFQNISQAEYTSIRSFISSHNSEGLRQLFQNRITIFLSTWNKLRRSLETNGEIKLPKDYCNSNLDLDTDFEVILPRRQGLGLCSTALVSYLINLHNEIVYTVEKFSKENNSYSVDASEVTDLHVISYEVERDLTPLILSNCQYQVEQGGETLQEFDLEKIQRQITSRFLQGKPRLTLKGLPTLVYRHDWNYEHLFMDIKNKMAQSSLSSSAVSAISSQLQSFSDACEALSIVEVTLGFLSTAGGDPNMYLNVYIQDILRMGDQMTAVRKALNRCQLKHTIALWQFLSAHKSELLLRLKKEPFREIDSRYKKDLSPENAKLLSTFLNHIGLDAFLLELHEMMVFKLKGPQTNESFNPNWSLRETLVSYMETKESELPEMESQFPEEILLSSCVSVWKMAADLKRDRQTR</sequence>
<dbReference type="Pfam" id="PF00097">
    <property type="entry name" value="zf-C3HC4"/>
    <property type="match status" value="1"/>
</dbReference>
<dbReference type="GO" id="GO:0005829">
    <property type="term" value="C:cytosol"/>
    <property type="evidence" value="ECO:0007669"/>
    <property type="project" value="TreeGrafter"/>
</dbReference>
<keyword evidence="3" id="KW-0479">Metal-binding</keyword>
<keyword evidence="5" id="KW-0862">Zinc</keyword>
<dbReference type="PROSITE" id="PS51981">
    <property type="entry name" value="ZF_RZ"/>
    <property type="match status" value="1"/>
</dbReference>
<dbReference type="InterPro" id="IPR018957">
    <property type="entry name" value="Znf_C3HC4_RING-type"/>
</dbReference>
<feature type="non-terminal residue" evidence="11">
    <location>
        <position position="1"/>
    </location>
</feature>
<evidence type="ECO:0000256" key="3">
    <source>
        <dbReference type="ARBA" id="ARBA00022723"/>
    </source>
</evidence>
<dbReference type="FunFam" id="3.30.40.10:FF:000488">
    <property type="entry name" value="E3 ubiquitin-protein ligase RNF213"/>
    <property type="match status" value="1"/>
</dbReference>
<name>A0A3Q0DUZ4_CARSF</name>
<evidence type="ECO:0000256" key="6">
    <source>
        <dbReference type="ARBA" id="ARBA00022859"/>
    </source>
</evidence>
<dbReference type="InterPro" id="IPR001841">
    <property type="entry name" value="Znf_RING"/>
</dbReference>
<dbReference type="GO" id="GO:0008270">
    <property type="term" value="F:zinc ion binding"/>
    <property type="evidence" value="ECO:0007669"/>
    <property type="project" value="UniProtKB-KW"/>
</dbReference>
<dbReference type="GO" id="GO:0016887">
    <property type="term" value="F:ATP hydrolysis activity"/>
    <property type="evidence" value="ECO:0007669"/>
    <property type="project" value="InterPro"/>
</dbReference>